<dbReference type="PROSITE" id="PS51257">
    <property type="entry name" value="PROKAR_LIPOPROTEIN"/>
    <property type="match status" value="1"/>
</dbReference>
<dbReference type="HOGENOM" id="CLU_939191_0_0_0"/>
<evidence type="ECO:0000256" key="1">
    <source>
        <dbReference type="SAM" id="SignalP"/>
    </source>
</evidence>
<evidence type="ECO:0000313" key="3">
    <source>
        <dbReference type="Proteomes" id="UP000001029"/>
    </source>
</evidence>
<dbReference type="Proteomes" id="UP000001029">
    <property type="component" value="Chromosome"/>
</dbReference>
<dbReference type="RefSeq" id="WP_012414494.1">
    <property type="nucleotide sequence ID" value="NC_010644.1"/>
</dbReference>
<feature type="signal peptide" evidence="1">
    <location>
        <begin position="1"/>
        <end position="17"/>
    </location>
</feature>
<name>B2KBX5_ELUMP</name>
<accession>B2KBX5</accession>
<protein>
    <recommendedName>
        <fullName evidence="4">Lipoprotein</fullName>
    </recommendedName>
</protein>
<gene>
    <name evidence="2" type="ordered locus">Emin_0320</name>
</gene>
<dbReference type="OrthoDB" id="9845031at2"/>
<sequence>MRNIILFITVFIMFSCAGNVTYDSAYASNKEWLEVVSDKKDWEGKQVDSCFKLNFKFIPEEAKNRLDKRFSCTQTCCWRSDMPEVVLDFNRDYAQDLAMKGRSRKYEPGVIRIKIKYSSVLGVITASVTPAGAISRDGTIKLKYKEETNLYRISQLEKQKTIQDEAYEAKKIIQNAREAELKTQEQKRISTLTLNYNKKQSIDYVKRFFGYDIDNYLYRLDREDAKKGYILINGDKEWNSAMFDNMFLVTCVSDSKRGKTQNSLKPYPIHCGIWLVDLDNNTVVPHNALAKQIAAK</sequence>
<dbReference type="KEGG" id="emi:Emin_0320"/>
<dbReference type="EMBL" id="CP001055">
    <property type="protein sequence ID" value="ACC97879.1"/>
    <property type="molecule type" value="Genomic_DNA"/>
</dbReference>
<evidence type="ECO:0000313" key="2">
    <source>
        <dbReference type="EMBL" id="ACC97879.1"/>
    </source>
</evidence>
<proteinExistence type="predicted"/>
<dbReference type="AlphaFoldDB" id="B2KBX5"/>
<evidence type="ECO:0008006" key="4">
    <source>
        <dbReference type="Google" id="ProtNLM"/>
    </source>
</evidence>
<keyword evidence="3" id="KW-1185">Reference proteome</keyword>
<reference evidence="2 3" key="1">
    <citation type="journal article" date="2009" name="Appl. Environ. Microbiol.">
        <title>Genomic analysis of 'Elusimicrobium minutum,' the first cultivated representative of the phylum 'Elusimicrobia' (formerly termite group 1).</title>
        <authorList>
            <person name="Herlemann D.P.R."/>
            <person name="Geissinger O."/>
            <person name="Ikeda-Ohtsubo W."/>
            <person name="Kunin V."/>
            <person name="Sun H."/>
            <person name="Lapidus A."/>
            <person name="Hugenholtz P."/>
            <person name="Brune A."/>
        </authorList>
    </citation>
    <scope>NUCLEOTIDE SEQUENCE [LARGE SCALE GENOMIC DNA]</scope>
    <source>
        <strain evidence="2 3">Pei191</strain>
    </source>
</reference>
<feature type="chain" id="PRO_5002779776" description="Lipoprotein" evidence="1">
    <location>
        <begin position="18"/>
        <end position="296"/>
    </location>
</feature>
<keyword evidence="1" id="KW-0732">Signal</keyword>
<organism evidence="2 3">
    <name type="scientific">Elusimicrobium minutum (strain Pei191)</name>
    <dbReference type="NCBI Taxonomy" id="445932"/>
    <lineage>
        <taxon>Bacteria</taxon>
        <taxon>Pseudomonadati</taxon>
        <taxon>Elusimicrobiota</taxon>
        <taxon>Elusimicrobia</taxon>
        <taxon>Elusimicrobiales</taxon>
        <taxon>Elusimicrobiaceae</taxon>
        <taxon>Elusimicrobium</taxon>
    </lineage>
</organism>